<dbReference type="InterPro" id="IPR050670">
    <property type="entry name" value="STAM"/>
</dbReference>
<keyword evidence="6" id="KW-1185">Reference proteome</keyword>
<dbReference type="OrthoDB" id="5983572at2759"/>
<name>A0A9Q5N5Q6_SANBA</name>
<dbReference type="InterPro" id="IPR001452">
    <property type="entry name" value="SH3_domain"/>
</dbReference>
<dbReference type="FunFam" id="2.30.30.40:FF:000072">
    <property type="entry name" value="Unconventional Myosin IB"/>
    <property type="match status" value="1"/>
</dbReference>
<sequence length="234" mass="24223">MAYVAHIVEQIQHNVAFLVENGHISRQNADIILAQLPGQESVAAVATATLTPAPVATPRRVPALPASALKTVKARAIWAYNENGQDPDDLSFRSGDIIEIVEETNADWWTGRFNGKQGLLPSNHVEKLLSGASPAPARTILAPPPQFDQPVAGTAAPRDKTPYRPFGAAHHGADKPPPVGSGAVNSVGLQEAPGQDKKKGKYGALGNTMAHSAAGGVGFGAGAAIGGGLVRAIF</sequence>
<feature type="domain" description="SH3" evidence="4">
    <location>
        <begin position="69"/>
        <end position="130"/>
    </location>
</feature>
<evidence type="ECO:0000256" key="3">
    <source>
        <dbReference type="SAM" id="MobiDB-lite"/>
    </source>
</evidence>
<keyword evidence="1 2" id="KW-0728">SH3 domain</keyword>
<dbReference type="SUPFAM" id="SSF50044">
    <property type="entry name" value="SH3-domain"/>
    <property type="match status" value="1"/>
</dbReference>
<dbReference type="PRINTS" id="PR00452">
    <property type="entry name" value="SH3DOMAIN"/>
</dbReference>
<proteinExistence type="predicted"/>
<comment type="caution">
    <text evidence="5">The sequence shown here is derived from an EMBL/GenBank/DDBJ whole genome shotgun (WGS) entry which is preliminary data.</text>
</comment>
<organism evidence="5 6">
    <name type="scientific">Sanghuangporus baumii</name>
    <name type="common">Phellinus baumii</name>
    <dbReference type="NCBI Taxonomy" id="108892"/>
    <lineage>
        <taxon>Eukaryota</taxon>
        <taxon>Fungi</taxon>
        <taxon>Dikarya</taxon>
        <taxon>Basidiomycota</taxon>
        <taxon>Agaricomycotina</taxon>
        <taxon>Agaricomycetes</taxon>
        <taxon>Hymenochaetales</taxon>
        <taxon>Hymenochaetaceae</taxon>
        <taxon>Sanghuangporus</taxon>
    </lineage>
</organism>
<evidence type="ECO:0000313" key="5">
    <source>
        <dbReference type="EMBL" id="OCB85278.1"/>
    </source>
</evidence>
<evidence type="ECO:0000259" key="4">
    <source>
        <dbReference type="PROSITE" id="PS50002"/>
    </source>
</evidence>
<accession>A0A9Q5N5Q6</accession>
<evidence type="ECO:0000256" key="2">
    <source>
        <dbReference type="PROSITE-ProRule" id="PRU00192"/>
    </source>
</evidence>
<dbReference type="AlphaFoldDB" id="A0A9Q5N5Q6"/>
<protein>
    <submittedName>
        <fullName evidence="5">SH3-domain-containing protein</fullName>
    </submittedName>
</protein>
<evidence type="ECO:0000256" key="1">
    <source>
        <dbReference type="ARBA" id="ARBA00022443"/>
    </source>
</evidence>
<dbReference type="Proteomes" id="UP000757232">
    <property type="component" value="Unassembled WGS sequence"/>
</dbReference>
<dbReference type="Pfam" id="PF00018">
    <property type="entry name" value="SH3_1"/>
    <property type="match status" value="1"/>
</dbReference>
<feature type="region of interest" description="Disordered" evidence="3">
    <location>
        <begin position="143"/>
        <end position="200"/>
    </location>
</feature>
<reference evidence="5" key="1">
    <citation type="submission" date="2016-06" db="EMBL/GenBank/DDBJ databases">
        <title>Draft Genome sequence of the fungus Inonotus baumii.</title>
        <authorList>
            <person name="Zhu H."/>
            <person name="Lin W."/>
        </authorList>
    </citation>
    <scope>NUCLEOTIDE SEQUENCE</scope>
    <source>
        <strain evidence="5">821</strain>
    </source>
</reference>
<dbReference type="PANTHER" id="PTHR45929">
    <property type="entry name" value="JAK PATHWAY SIGNAL TRANSDUCTION ADAPTOR MOLECULE"/>
    <property type="match status" value="1"/>
</dbReference>
<dbReference type="PANTHER" id="PTHR45929:SF7">
    <property type="entry name" value="LAS SEVENTEEN-BINDING PROTEIN 1"/>
    <property type="match status" value="1"/>
</dbReference>
<dbReference type="EMBL" id="LNZH02000210">
    <property type="protein sequence ID" value="OCB85278.1"/>
    <property type="molecule type" value="Genomic_DNA"/>
</dbReference>
<dbReference type="SMART" id="SM00326">
    <property type="entry name" value="SH3"/>
    <property type="match status" value="1"/>
</dbReference>
<gene>
    <name evidence="5" type="ORF">A7U60_g7583</name>
</gene>
<evidence type="ECO:0000313" key="6">
    <source>
        <dbReference type="Proteomes" id="UP000757232"/>
    </source>
</evidence>
<dbReference type="InterPro" id="IPR036028">
    <property type="entry name" value="SH3-like_dom_sf"/>
</dbReference>
<dbReference type="Gene3D" id="2.30.30.40">
    <property type="entry name" value="SH3 Domains"/>
    <property type="match status" value="1"/>
</dbReference>
<dbReference type="PROSITE" id="PS50002">
    <property type="entry name" value="SH3"/>
    <property type="match status" value="1"/>
</dbReference>